<comment type="subcellular location">
    <subcellularLocation>
        <location evidence="1">Membrane</location>
    </subcellularLocation>
</comment>
<dbReference type="GO" id="GO:0016020">
    <property type="term" value="C:membrane"/>
    <property type="evidence" value="ECO:0007669"/>
    <property type="project" value="UniProtKB-SubCell"/>
</dbReference>
<dbReference type="NCBIfam" id="NF012211">
    <property type="entry name" value="tand_rpt_95"/>
    <property type="match status" value="9"/>
</dbReference>
<accession>A0A8B6X4M2</accession>
<evidence type="ECO:0000256" key="8">
    <source>
        <dbReference type="SAM" id="MobiDB-lite"/>
    </source>
</evidence>
<dbReference type="Pfam" id="PF05345">
    <property type="entry name" value="He_PIG"/>
    <property type="match status" value="1"/>
</dbReference>
<dbReference type="SMART" id="SM00736">
    <property type="entry name" value="CADG"/>
    <property type="match status" value="1"/>
</dbReference>
<evidence type="ECO:0000256" key="7">
    <source>
        <dbReference type="ARBA" id="ARBA00023136"/>
    </source>
</evidence>
<dbReference type="InterPro" id="IPR050971">
    <property type="entry name" value="Cadherin-domain_protein"/>
</dbReference>
<dbReference type="RefSeq" id="WP_028311381.1">
    <property type="nucleotide sequence ID" value="NZ_AXWS01000008.1"/>
</dbReference>
<evidence type="ECO:0000313" key="11">
    <source>
        <dbReference type="RefSeq" id="WP_028311381.1"/>
    </source>
</evidence>
<evidence type="ECO:0000256" key="1">
    <source>
        <dbReference type="ARBA" id="ARBA00004370"/>
    </source>
</evidence>
<dbReference type="InterPro" id="IPR040853">
    <property type="entry name" value="RapA2_cadherin-like"/>
</dbReference>
<feature type="compositionally biased region" description="Polar residues" evidence="8">
    <location>
        <begin position="598"/>
        <end position="617"/>
    </location>
</feature>
<evidence type="ECO:0000256" key="4">
    <source>
        <dbReference type="ARBA" id="ARBA00022837"/>
    </source>
</evidence>
<keyword evidence="10" id="KW-1185">Reference proteome</keyword>
<feature type="region of interest" description="Disordered" evidence="8">
    <location>
        <begin position="942"/>
        <end position="979"/>
    </location>
</feature>
<evidence type="ECO:0000259" key="9">
    <source>
        <dbReference type="SMART" id="SM00736"/>
    </source>
</evidence>
<dbReference type="Pfam" id="PF17803">
    <property type="entry name" value="Cadherin_4"/>
    <property type="match status" value="19"/>
</dbReference>
<keyword evidence="4" id="KW-0106">Calcium</keyword>
<dbReference type="OrthoDB" id="8622300at2"/>
<evidence type="ECO:0000313" key="10">
    <source>
        <dbReference type="Proteomes" id="UP000675920"/>
    </source>
</evidence>
<feature type="region of interest" description="Disordered" evidence="8">
    <location>
        <begin position="3014"/>
        <end position="3056"/>
    </location>
</feature>
<dbReference type="GO" id="GO:0005509">
    <property type="term" value="F:calcium ion binding"/>
    <property type="evidence" value="ECO:0007669"/>
    <property type="project" value="InterPro"/>
</dbReference>
<protein>
    <submittedName>
        <fullName evidence="11">Ig-like domain-containing protein</fullName>
    </submittedName>
</protein>
<keyword evidence="3" id="KW-0677">Repeat</keyword>
<evidence type="ECO:0000256" key="3">
    <source>
        <dbReference type="ARBA" id="ARBA00022737"/>
    </source>
</evidence>
<keyword evidence="7" id="KW-0472">Membrane</keyword>
<keyword evidence="2" id="KW-0812">Transmembrane</keyword>
<dbReference type="InterPro" id="IPR013783">
    <property type="entry name" value="Ig-like_fold"/>
</dbReference>
<dbReference type="Gene3D" id="2.60.40.10">
    <property type="entry name" value="Immunoglobulins"/>
    <property type="match status" value="16"/>
</dbReference>
<dbReference type="InterPro" id="IPR010221">
    <property type="entry name" value="VCBS_dom"/>
</dbReference>
<dbReference type="GO" id="GO:0098609">
    <property type="term" value="P:cell-cell adhesion"/>
    <property type="evidence" value="ECO:0007669"/>
    <property type="project" value="TreeGrafter"/>
</dbReference>
<dbReference type="InterPro" id="IPR006644">
    <property type="entry name" value="Cadg"/>
</dbReference>
<keyword evidence="6" id="KW-1133">Transmembrane helix</keyword>
<dbReference type="PANTHER" id="PTHR24025:SF23">
    <property type="entry name" value="NEURAL-CADHERIN"/>
    <property type="match status" value="1"/>
</dbReference>
<dbReference type="NCBIfam" id="TIGR01965">
    <property type="entry name" value="VCBS_repeat"/>
    <property type="match status" value="20"/>
</dbReference>
<feature type="compositionally biased region" description="Low complexity" evidence="8">
    <location>
        <begin position="82"/>
        <end position="110"/>
    </location>
</feature>
<reference evidence="11" key="1">
    <citation type="journal article" date="2011" name="Proc. Natl. Acad. Sci. U.S.A.">
        <title>Structure of a bacterial cell surface decaheme electron conduit.</title>
        <authorList>
            <person name="Clarke T.A."/>
            <person name="Edwards M.J."/>
            <person name="Gates A.J."/>
            <person name="Hall A."/>
            <person name="White G.F."/>
            <person name="Bradley J."/>
            <person name="Reardon C.L."/>
            <person name="Shi L."/>
            <person name="Beliaev A.S."/>
            <person name="Marshall M.J."/>
            <person name="Wang Z."/>
            <person name="Watmough N.J."/>
            <person name="Fredrickson J.K."/>
            <person name="Zachara J.M."/>
            <person name="Butt J.N."/>
            <person name="Richardson D.J."/>
        </authorList>
    </citation>
    <scope>NUCLEOTIDE SEQUENCE</scope>
</reference>
<evidence type="ECO:0000256" key="5">
    <source>
        <dbReference type="ARBA" id="ARBA00022889"/>
    </source>
</evidence>
<sequence>MHRPLRPLLVRRNTPGIQPLEPRLMFDAAAAADAAARSAAADAALADAARASESAAVAASAGLARDASGTTAAGATESLAATQQMTQATDPAAASGTPAATTAGAAPTADDSNHAATPRDTNYGLVRETAGSHEVVFIDGGLQDPGKLAAAVRAGVDVVVLDPTRDGLAQIGDYLAGHHGIEAIHVVSHGDAGSITLGSTLLTGATLDQHAAELAGWQASLAPGADLLLYGCDVAADAAGLAFIDRLGALTGTDVAASTDTTGTASAGGDWQLEASDGHIDAAAMDLSTAGWDGRLTAPTLYLNHGYQLYFTGSTSGFAASSTNPDIDPAGSNAAVNGSYFSTSSIAFTASAASTDANGNFQLQGNDVTGSITFTGSFRDNAGVLHSNVTVTLAGAISKHIKGRDGDQSDSDALYFWTAGNGTAAYNGIGFLLIVPGNEGYFANTETRVSMPADNRFVDGMNVVLAAQRAASASISLGADTGSVYQGATLAPATGVLANDTATLALTVTDVSAGTGSPLGNVGQSIAGSYGHLTLNSNGTYSYVADNAGSLAAGTSVNDVFTYAVSDGQGGTGHTTLTITVRGQGPAAVADTGAATEDGSTTGNVKGNDSHSSGDTLTVTGVTAGAAGSAPSGSVGTSVAGSYGHLTLNADGSYSYAADNANALAAGAQRTDTFTYAITDTSSRTAYTTLTITVTGANDGPSASADTGAANEGQTVDVAAGSGVLVNDSDPDTGDSLVVSGVVAGTGTPVAGNVGNAVAGSYGSLTLASGGGYRYVADNAEALPAGATRQDVFTYEVSDGHGGTATATLTVTITGTNDAPVAGDDSGALNAGANLSHNAATGALANDSDADTGDTLAITGVAAGTPGTAPSGSLGASVAGSYGHLTLNADGSWSYDADNATALAAGAQATDVFTYTVSDGHGGSDTATISFTVTGTNDAPTAANDSASASAGGSASGSGTGVLGNDSDPDTGDSLAVSGVVAGSGTPVAGNVGTTVSGSYGDLVLGSNGSWSYSASNAARLAAGSSANDVFTYEVSDGHGGTATATLTIAVSGANDAPAAVNDSDSIGAGGTASAAAGAGVLVNDSDADLGDSFGVTGVTAGSSATAPVGSVGSSIAGSYGHLTLAADGSYSYVADSAVALAAGATATDVFTYTITDGQGATATATLSITITGTNDAPSAANDSSAVLGGGSAASTGSGVLANDSDPDTGDSLAVSGVVAGGGTPLAGNVGSAVTGSYGDLTLGANGHWSYSANNAASLAPGATANEVFTYEISDGHGGAATATLTIVVTGAPVNSAPSATDDSRSVNEDATVTGAAGAVLANDSDADVGDTLVVSGVAAGSGATPSASSVGASVAGSYGHLTLNADGSYSYNADNAGSLSAGVTRTDSFTYEVSDGHGGTDTATITFTVTGMNDAPTAANDSAGVGAGGSASSTGTGVLANDSDGDSGDSLVVAGVVAGTGTPVAGNVGSAIAGTYGELTLGANGAWSYVASNAARLGAGASGSDVFTYSVSDGHGGTASATLTITVTGANDGPTAANDSRSVNEDATVTGGAGAVLANDSDPDTGDSLVVSGVAAGASGTPSAGSVGASVAGSYGHLTLNADGSYSYAADGAGSLSVGVTRTDSFTYEISDGHGGTDTATITFTVTGTNDAPTATNDSGAVGAGGSANSTGAGVLANDGDGDSGDSLVVAGVVAGNGSPVAGNVGSAITGSYGELTLGANGTWSYVASNAVGLPAGSTASDVFTYAVSDGHGGTATATLTITITGANDDPSAANDSRSVNEDATVTAGAGAVLANDSDPDAGDSLVVSGVAAGASGTPSAGSVGASIAGSYGHLTLNADGSYSYAADGAGSLSAGVTRTDSFTYEISDGHGGTDTATITFTATGTNDAPSAANDSGAVNAGDSASSTGAGVLANDSDGDSGDSLAVSGVVAGGGSPLAGNVGSAITGSYGELTLGANGAWSYVASNAVALAAGSTASDVFTYAVSDGHGGTATATLTITVTGINDAPSAANDSRSVDEDATVTGGAGAVLANDSDPDVGDSLVVSGVAAGAGGTPAAGLVGASVVGSYGHLTLNADGSYSYAADGAGSLSTGVTRTDSFTYEISDGHGGTATATISFTVTGTNDAPTAANDSASLDAGDSASSTGAGVLANDGDADSGDSLAVSGVVAGAGSPLAGNLGASVAGSYGHLTLNADGSYSYAADNAASLAAGSTATDVFTYEASDGHGGTATATLTITVTGTAVTPPANQAPVADNDHASVGQTGDLAASAATGLLANDSDPDAGDSLVITGVAVAGGTPNADQLGRPIATSLGVFTLNTDGSYAYEASAPWLGAGETATDVFTYTVADGHGGSSTATVSITVTGRNDAPVAADDRLSVTAGQTLVIDAADGVLVNDGDADAHDQLVVSGVALARLAGGGTLTGHLGDLVLAADGSLSYTASHAADLRAGETADDVFTYAISDGHGGSATARLTITVTGTADAPVFSTGAGADAGSVTEDDSITTLEVRGTLAVTDADHGQSGIDTSAPVVAADGTVGHLVIDADGHWTYSVANAAIAWLDAGQQKTETFTVRSADGTAHDIVITITGVADAPPPVTDPVITGEHAGDVTEDRDVSAGNLAAGGTLAIEGGADGTRFATTVTPADGVLGSLAIDAAGRWSYHVANDAVQSLGAGETRTETFTVATSDGKASQVITVTIHGVDDPSAPEGTTVHLTEGDDLAAMTASGRLPISDVDGLAAFVPQAGTAGALGTFTLAADGRWTFTPNAAHDELRAGEVRTERFTVRATDGSTAVVTIEITGSNDAPVAPDASATGLQDGGAIAIDLPASDIDGSIAGRAITALPAHGRLYADAGLTRELHADDIVAGARAWFVPEAGWNGNASFGFAAVDNDGARSVPATATVEVLRAPSIGLPAAFDLGASDHDRVTSANVITLAGDAVPGQTLRLYAPDGHLLAEVRADADGHWSVSGIDMTALAGDAGGTPGAVGAYSFALRPLGAGGDEGAAVPITVQRELPPAPLPAPTPAPVPAPTPVEPPAPPAPARAAPAPVFDSALTPPSTPLGSFMHPQPIDAPHSPTTPQFDLGREQGDIYTRPSGFQVMVNPSSEPNLSVFRGVDDQVVKLGQQLNLQLPADTFLHTQINETVTLQATLANGKPLPGWLSFDGKAGTFTGEPPANLTSDVAIKVVARDSQGREAVVMFRITVGKPTGQRGAGLSQQLQRGDALTLTADGWRAQQRPAGPARRA</sequence>
<dbReference type="Proteomes" id="UP000675920">
    <property type="component" value="Unplaced"/>
</dbReference>
<feature type="region of interest" description="Disordered" evidence="8">
    <location>
        <begin position="588"/>
        <end position="619"/>
    </location>
</feature>
<feature type="domain" description="Dystroglycan-type cadherin-like" evidence="9">
    <location>
        <begin position="3110"/>
        <end position="3210"/>
    </location>
</feature>
<dbReference type="InterPro" id="IPR025592">
    <property type="entry name" value="DUF4347"/>
</dbReference>
<name>A0A8B6X4M2_9BURK</name>
<feature type="region of interest" description="Disordered" evidence="8">
    <location>
        <begin position="1421"/>
        <end position="1444"/>
    </location>
</feature>
<dbReference type="GO" id="GO:0005911">
    <property type="term" value="C:cell-cell junction"/>
    <property type="evidence" value="ECO:0007669"/>
    <property type="project" value="TreeGrafter"/>
</dbReference>
<dbReference type="Pfam" id="PF14252">
    <property type="entry name" value="DUF4347"/>
    <property type="match status" value="1"/>
</dbReference>
<evidence type="ECO:0000256" key="2">
    <source>
        <dbReference type="ARBA" id="ARBA00022692"/>
    </source>
</evidence>
<dbReference type="SUPFAM" id="SSF49313">
    <property type="entry name" value="Cadherin-like"/>
    <property type="match status" value="1"/>
</dbReference>
<organism evidence="10 11">
    <name type="scientific">Derxia gummosa DSM 723</name>
    <dbReference type="NCBI Taxonomy" id="1121388"/>
    <lineage>
        <taxon>Bacteria</taxon>
        <taxon>Pseudomonadati</taxon>
        <taxon>Pseudomonadota</taxon>
        <taxon>Betaproteobacteria</taxon>
        <taxon>Burkholderiales</taxon>
        <taxon>Alcaligenaceae</taxon>
        <taxon>Derxia</taxon>
    </lineage>
</organism>
<dbReference type="PANTHER" id="PTHR24025">
    <property type="entry name" value="DESMOGLEIN FAMILY MEMBER"/>
    <property type="match status" value="1"/>
</dbReference>
<feature type="region of interest" description="Disordered" evidence="8">
    <location>
        <begin position="82"/>
        <end position="119"/>
    </location>
</feature>
<dbReference type="InterPro" id="IPR015919">
    <property type="entry name" value="Cadherin-like_sf"/>
</dbReference>
<evidence type="ECO:0000256" key="6">
    <source>
        <dbReference type="ARBA" id="ARBA00022989"/>
    </source>
</evidence>
<feature type="compositionally biased region" description="Pro residues" evidence="8">
    <location>
        <begin position="3015"/>
        <end position="3041"/>
    </location>
</feature>
<reference evidence="11" key="2">
    <citation type="submission" date="2025-08" db="UniProtKB">
        <authorList>
            <consortium name="RefSeq"/>
        </authorList>
    </citation>
    <scope>IDENTIFICATION</scope>
</reference>
<keyword evidence="5" id="KW-0130">Cell adhesion</keyword>
<proteinExistence type="predicted"/>